<sequence length="676" mass="76815">MNMFLRPKESLRLSLYSIRGCIGFSNSRDFHLTHCAYLRNVSAGRRKAAEVRDYESSPSVAGEFSVCVPPKKINDNFFGIESDEGVIEINSKASFKNSPTRRLFKNVEQEKIIATSFGTVRYDSENKPKHHGQLEKEKALINSNVDKDKIRDLNRTLLKKNSVEKHSELSGTEKSSETTTDLLDRNLKSKLASSSYVDELYFPESCNEKDNISKLEGSPSSSNDDKLNLIEESYFGDKLTSDHIFKNANITSGNICSTDKNYPLTDQEESTERIADHKLSNFQSMSGLKSSPSSSLDNKSNFIEESYFSDKMTDESIFKNVTTSSENISNTDKNHHFLVNEKPTEYIADNKQSSFSSRDVKFSTENLFNAQETKTNEGIEEIDADDNGELLSLEWNNPSLEDLGGYNKFISNATDLPKKKNNFLFQSKEFLKKSELIDSKSSSRVKKLQSLQRNLDETDSAEKIQNKEEVVKISLETRNSKVQKETDVENSNANEQPETAYDFVKKLRSTKKKLDPELINGKFQQKSEQYDSQGFRILKNQVPNLSNYTRDEIVELLVKNVLYSDDDLIVLNKPYNLVMHESKTAKDPCLSQYLDDLAAELDKKAFKPKLITVHRLDKETSGCLLLARSEISAKRLLPFFSQRKIIKTYWIVTSKVPDPLEGKISSSIFVLGNVLM</sequence>
<reference evidence="9 10" key="1">
    <citation type="journal article" date="2019" name="Sci. Rep.">
        <title>Orb-weaving spider Araneus ventricosus genome elucidates the spidroin gene catalogue.</title>
        <authorList>
            <person name="Kono N."/>
            <person name="Nakamura H."/>
            <person name="Ohtoshi R."/>
            <person name="Moran D.A.P."/>
            <person name="Shinohara A."/>
            <person name="Yoshida Y."/>
            <person name="Fujiwara M."/>
            <person name="Mori M."/>
            <person name="Tomita M."/>
            <person name="Arakawa K."/>
        </authorList>
    </citation>
    <scope>NUCLEOTIDE SEQUENCE [LARGE SCALE GENOMIC DNA]</scope>
</reference>
<dbReference type="Proteomes" id="UP000499080">
    <property type="component" value="Unassembled WGS sequence"/>
</dbReference>
<dbReference type="PANTHER" id="PTHR21600:SF83">
    <property type="entry name" value="PSEUDOURIDYLATE SYNTHASE RPUSD4, MITOCHONDRIAL"/>
    <property type="match status" value="1"/>
</dbReference>
<dbReference type="GO" id="GO:0009982">
    <property type="term" value="F:pseudouridine synthase activity"/>
    <property type="evidence" value="ECO:0007669"/>
    <property type="project" value="InterPro"/>
</dbReference>
<evidence type="ECO:0000256" key="4">
    <source>
        <dbReference type="ARBA" id="ARBA00023235"/>
    </source>
</evidence>
<comment type="similarity">
    <text evidence="3">Belongs to the pseudouridine synthase RluA family.</text>
</comment>
<evidence type="ECO:0000313" key="9">
    <source>
        <dbReference type="EMBL" id="GBN47324.1"/>
    </source>
</evidence>
<evidence type="ECO:0000256" key="2">
    <source>
        <dbReference type="ARBA" id="ARBA00001896"/>
    </source>
</evidence>
<accession>A0A4Y2P7C7</accession>
<protein>
    <recommendedName>
        <fullName evidence="6">Pseudouridylate synthase RPUSD4, mitochondrial</fullName>
    </recommendedName>
    <alternativeName>
        <fullName evidence="7">RNA pseudouridylate synthase domain-containing protein 4</fullName>
    </alternativeName>
</protein>
<dbReference type="Gene3D" id="3.30.2350.10">
    <property type="entry name" value="Pseudouridine synthase"/>
    <property type="match status" value="1"/>
</dbReference>
<evidence type="ECO:0000256" key="6">
    <source>
        <dbReference type="ARBA" id="ARBA00039953"/>
    </source>
</evidence>
<dbReference type="EMBL" id="BGPR01010657">
    <property type="protein sequence ID" value="GBN47324.1"/>
    <property type="molecule type" value="Genomic_DNA"/>
</dbReference>
<evidence type="ECO:0000256" key="7">
    <source>
        <dbReference type="ARBA" id="ARBA00041563"/>
    </source>
</evidence>
<dbReference type="OrthoDB" id="418349at2759"/>
<dbReference type="InterPro" id="IPR006224">
    <property type="entry name" value="PsdUridine_synth_RluA-like_CS"/>
</dbReference>
<dbReference type="InterPro" id="IPR050188">
    <property type="entry name" value="RluA_PseudoU_synthase"/>
</dbReference>
<evidence type="ECO:0000313" key="10">
    <source>
        <dbReference type="Proteomes" id="UP000499080"/>
    </source>
</evidence>
<dbReference type="InterPro" id="IPR006145">
    <property type="entry name" value="PsdUridine_synth_RsuA/RluA"/>
</dbReference>
<comment type="catalytic activity">
    <reaction evidence="2">
        <text>uridine in 5S rRNA = pseudouridine in 5S rRNA</text>
        <dbReference type="Rhea" id="RHEA:47036"/>
        <dbReference type="Rhea" id="RHEA-COMP:11730"/>
        <dbReference type="Rhea" id="RHEA-COMP:11731"/>
        <dbReference type="ChEBI" id="CHEBI:65314"/>
        <dbReference type="ChEBI" id="CHEBI:65315"/>
    </reaction>
</comment>
<dbReference type="SUPFAM" id="SSF55120">
    <property type="entry name" value="Pseudouridine synthase"/>
    <property type="match status" value="1"/>
</dbReference>
<dbReference type="PANTHER" id="PTHR21600">
    <property type="entry name" value="MITOCHONDRIAL RNA PSEUDOURIDINE SYNTHASE"/>
    <property type="match status" value="1"/>
</dbReference>
<gene>
    <name evidence="9" type="ORF">AVEN_151550_1</name>
</gene>
<evidence type="ECO:0000256" key="1">
    <source>
        <dbReference type="ARBA" id="ARBA00001166"/>
    </source>
</evidence>
<feature type="domain" description="Pseudouridine synthase RsuA/RluA-like" evidence="8">
    <location>
        <begin position="567"/>
        <end position="668"/>
    </location>
</feature>
<dbReference type="GO" id="GO:0003723">
    <property type="term" value="F:RNA binding"/>
    <property type="evidence" value="ECO:0007669"/>
    <property type="project" value="InterPro"/>
</dbReference>
<dbReference type="Pfam" id="PF00849">
    <property type="entry name" value="PseudoU_synth_2"/>
    <property type="match status" value="1"/>
</dbReference>
<name>A0A4Y2P7C7_ARAVE</name>
<evidence type="ECO:0000259" key="8">
    <source>
        <dbReference type="Pfam" id="PF00849"/>
    </source>
</evidence>
<dbReference type="PROSITE" id="PS01129">
    <property type="entry name" value="PSI_RLU"/>
    <property type="match status" value="1"/>
</dbReference>
<comment type="catalytic activity">
    <reaction evidence="1">
        <text>a uridine in mRNA = a pseudouridine in mRNA</text>
        <dbReference type="Rhea" id="RHEA:56644"/>
        <dbReference type="Rhea" id="RHEA-COMP:14658"/>
        <dbReference type="Rhea" id="RHEA-COMP:14659"/>
        <dbReference type="ChEBI" id="CHEBI:65314"/>
        <dbReference type="ChEBI" id="CHEBI:65315"/>
    </reaction>
</comment>
<dbReference type="InterPro" id="IPR020103">
    <property type="entry name" value="PsdUridine_synth_cat_dom_sf"/>
</dbReference>
<evidence type="ECO:0000256" key="5">
    <source>
        <dbReference type="ARBA" id="ARBA00036943"/>
    </source>
</evidence>
<keyword evidence="10" id="KW-1185">Reference proteome</keyword>
<dbReference type="CDD" id="cd02869">
    <property type="entry name" value="PseudoU_synth_RluA_like"/>
    <property type="match status" value="1"/>
</dbReference>
<comment type="catalytic activity">
    <reaction evidence="5">
        <text>a uridine in tRNA = a pseudouridine in tRNA</text>
        <dbReference type="Rhea" id="RHEA:54572"/>
        <dbReference type="Rhea" id="RHEA-COMP:13339"/>
        <dbReference type="Rhea" id="RHEA-COMP:13934"/>
        <dbReference type="ChEBI" id="CHEBI:65314"/>
        <dbReference type="ChEBI" id="CHEBI:65315"/>
    </reaction>
</comment>
<comment type="caution">
    <text evidence="9">The sequence shown here is derived from an EMBL/GenBank/DDBJ whole genome shotgun (WGS) entry which is preliminary data.</text>
</comment>
<dbReference type="AlphaFoldDB" id="A0A4Y2P7C7"/>
<evidence type="ECO:0000256" key="3">
    <source>
        <dbReference type="ARBA" id="ARBA00010876"/>
    </source>
</evidence>
<dbReference type="GO" id="GO:0001522">
    <property type="term" value="P:pseudouridine synthesis"/>
    <property type="evidence" value="ECO:0007669"/>
    <property type="project" value="InterPro"/>
</dbReference>
<proteinExistence type="inferred from homology"/>
<organism evidence="9 10">
    <name type="scientific">Araneus ventricosus</name>
    <name type="common">Orbweaver spider</name>
    <name type="synonym">Epeira ventricosa</name>
    <dbReference type="NCBI Taxonomy" id="182803"/>
    <lineage>
        <taxon>Eukaryota</taxon>
        <taxon>Metazoa</taxon>
        <taxon>Ecdysozoa</taxon>
        <taxon>Arthropoda</taxon>
        <taxon>Chelicerata</taxon>
        <taxon>Arachnida</taxon>
        <taxon>Araneae</taxon>
        <taxon>Araneomorphae</taxon>
        <taxon>Entelegynae</taxon>
        <taxon>Araneoidea</taxon>
        <taxon>Araneidae</taxon>
        <taxon>Araneus</taxon>
    </lineage>
</organism>
<keyword evidence="4" id="KW-0413">Isomerase</keyword>